<reference evidence="6" key="1">
    <citation type="submission" date="2022-01" db="EMBL/GenBank/DDBJ databases">
        <title>Genome assemble of Metamasius hemipterus Nardonella endosymbiont.</title>
        <authorList>
            <person name="Palmieri L."/>
            <person name="Pavarini R."/>
            <person name="Sharma P."/>
        </authorList>
    </citation>
    <scope>NUCLEOTIDE SEQUENCE [LARGE SCALE GENOMIC DNA]</scope>
    <source>
        <strain evidence="6">NARMHE1</strain>
    </source>
</reference>
<dbReference type="RefSeq" id="WP_250672593.1">
    <property type="nucleotide sequence ID" value="NZ_JAKMAI010000002.1"/>
</dbReference>
<evidence type="ECO:0000313" key="6">
    <source>
        <dbReference type="EMBL" id="MCM0158225.1"/>
    </source>
</evidence>
<evidence type="ECO:0000256" key="3">
    <source>
        <dbReference type="ARBA" id="ARBA00023274"/>
    </source>
</evidence>
<gene>
    <name evidence="4 6" type="primary">rpmI</name>
    <name evidence="6" type="ORF">L7J86_00130</name>
</gene>
<evidence type="ECO:0000256" key="1">
    <source>
        <dbReference type="ARBA" id="ARBA00006598"/>
    </source>
</evidence>
<sequence length="65" mass="7890">MKIKIKTLSGAKKRFKKIKSNFFKYKKSNKRHILTKKSSKYKRKLNRLYVLSTKKNKLINKYLPN</sequence>
<dbReference type="Gene3D" id="4.10.410.60">
    <property type="match status" value="1"/>
</dbReference>
<protein>
    <recommendedName>
        <fullName evidence="4">Large ribosomal subunit protein bL35</fullName>
    </recommendedName>
</protein>
<keyword evidence="2 4" id="KW-0689">Ribosomal protein</keyword>
<dbReference type="PRINTS" id="PR00064">
    <property type="entry name" value="RIBOSOMALL35"/>
</dbReference>
<dbReference type="HAMAP" id="MF_00514">
    <property type="entry name" value="Ribosomal_bL35"/>
    <property type="match status" value="1"/>
</dbReference>
<dbReference type="InterPro" id="IPR001706">
    <property type="entry name" value="Ribosomal_bL35"/>
</dbReference>
<keyword evidence="3 4" id="KW-0687">Ribonucleoprotein</keyword>
<evidence type="ECO:0000256" key="4">
    <source>
        <dbReference type="HAMAP-Rule" id="MF_00514"/>
    </source>
</evidence>
<keyword evidence="7" id="KW-1185">Reference proteome</keyword>
<dbReference type="Pfam" id="PF01632">
    <property type="entry name" value="Ribosomal_L35p"/>
    <property type="match status" value="1"/>
</dbReference>
<organism evidence="6 7">
    <name type="scientific">endosymbiont of Metamasius hemipterus</name>
    <dbReference type="NCBI Taxonomy" id="204627"/>
    <lineage>
        <taxon>Bacteria</taxon>
        <taxon>Pseudomonadati</taxon>
        <taxon>Pseudomonadota</taxon>
        <taxon>Gammaproteobacteria</taxon>
        <taxon>Candidatus Nardonella</taxon>
    </lineage>
</organism>
<dbReference type="InterPro" id="IPR037229">
    <property type="entry name" value="Ribosomal_bL35_sf"/>
</dbReference>
<dbReference type="GO" id="GO:0005840">
    <property type="term" value="C:ribosome"/>
    <property type="evidence" value="ECO:0007669"/>
    <property type="project" value="UniProtKB-KW"/>
</dbReference>
<dbReference type="InterPro" id="IPR018265">
    <property type="entry name" value="Ribosomal_bL35_CS"/>
</dbReference>
<dbReference type="SUPFAM" id="SSF143034">
    <property type="entry name" value="L35p-like"/>
    <property type="match status" value="1"/>
</dbReference>
<evidence type="ECO:0000256" key="5">
    <source>
        <dbReference type="RuleBase" id="RU000568"/>
    </source>
</evidence>
<dbReference type="Proteomes" id="UP001203831">
    <property type="component" value="Unassembled WGS sequence"/>
</dbReference>
<proteinExistence type="inferred from homology"/>
<name>A0ABT0TW54_9GAMM</name>
<dbReference type="EMBL" id="JAKMAI010000002">
    <property type="protein sequence ID" value="MCM0158225.1"/>
    <property type="molecule type" value="Genomic_DNA"/>
</dbReference>
<dbReference type="InterPro" id="IPR021137">
    <property type="entry name" value="Ribosomal_bL35-like"/>
</dbReference>
<evidence type="ECO:0000256" key="2">
    <source>
        <dbReference type="ARBA" id="ARBA00022980"/>
    </source>
</evidence>
<dbReference type="PROSITE" id="PS00936">
    <property type="entry name" value="RIBOSOMAL_L35"/>
    <property type="match status" value="1"/>
</dbReference>
<comment type="caution">
    <text evidence="6">The sequence shown here is derived from an EMBL/GenBank/DDBJ whole genome shotgun (WGS) entry which is preliminary data.</text>
</comment>
<accession>A0ABT0TW54</accession>
<comment type="similarity">
    <text evidence="1 4 5">Belongs to the bacterial ribosomal protein bL35 family.</text>
</comment>
<dbReference type="NCBIfam" id="TIGR00001">
    <property type="entry name" value="rpmI_bact"/>
    <property type="match status" value="1"/>
</dbReference>
<evidence type="ECO:0000313" key="7">
    <source>
        <dbReference type="Proteomes" id="UP001203831"/>
    </source>
</evidence>